<dbReference type="InterPro" id="IPR031975">
    <property type="entry name" value="Pilin_GH"/>
</dbReference>
<organism evidence="2 3">
    <name type="scientific">Dolichospermum heterosporum TAC447</name>
    <dbReference type="NCBI Taxonomy" id="747523"/>
    <lineage>
        <taxon>Bacteria</taxon>
        <taxon>Bacillati</taxon>
        <taxon>Cyanobacteriota</taxon>
        <taxon>Cyanophyceae</taxon>
        <taxon>Nostocales</taxon>
        <taxon>Aphanizomenonaceae</taxon>
        <taxon>Dolichospermum</taxon>
        <taxon>Dolichospermum heterosporum</taxon>
    </lineage>
</organism>
<keyword evidence="1" id="KW-0812">Transmembrane</keyword>
<keyword evidence="3" id="KW-1185">Reference proteome</keyword>
<protein>
    <submittedName>
        <fullName evidence="2">Prepilin-type N-terminal cleavage/methylation domain-containing protein</fullName>
    </submittedName>
</protein>
<gene>
    <name evidence="2" type="ORF">NG743_19750</name>
</gene>
<dbReference type="InterPro" id="IPR012902">
    <property type="entry name" value="N_methyl_site"/>
</dbReference>
<dbReference type="Pfam" id="PF07963">
    <property type="entry name" value="N_methyl"/>
    <property type="match status" value="1"/>
</dbReference>
<dbReference type="PROSITE" id="PS00409">
    <property type="entry name" value="PROKAR_NTER_METHYL"/>
    <property type="match status" value="1"/>
</dbReference>
<dbReference type="NCBIfam" id="TIGR02532">
    <property type="entry name" value="IV_pilin_GFxxxE"/>
    <property type="match status" value="1"/>
</dbReference>
<dbReference type="EMBL" id="CP099464">
    <property type="protein sequence ID" value="UUO14257.1"/>
    <property type="molecule type" value="Genomic_DNA"/>
</dbReference>
<dbReference type="Gene3D" id="3.30.700.10">
    <property type="entry name" value="Glycoprotein, Type 4 Pilin"/>
    <property type="match status" value="1"/>
</dbReference>
<keyword evidence="1" id="KW-0472">Membrane</keyword>
<evidence type="ECO:0000256" key="1">
    <source>
        <dbReference type="SAM" id="Phobius"/>
    </source>
</evidence>
<proteinExistence type="predicted"/>
<evidence type="ECO:0000313" key="2">
    <source>
        <dbReference type="EMBL" id="UUO14257.1"/>
    </source>
</evidence>
<name>A0ABY5LQL8_9CYAN</name>
<sequence>MKSNFQARLLAYLLPKHPNEAGYTLVELITVILIIGILSAISIPSILSRANSGRQAEAKLFVGSMNRSQQAYYVENDVFSSSVGTLGNGMKQQTEYYQYQISIDSTGKVATNNGMSSVVFLKSYVGVTQAQTVINSSGSNELVVTVLLCENPVPGIGTLQTATSGICPSGWTTLPK</sequence>
<evidence type="ECO:0000313" key="3">
    <source>
        <dbReference type="Proteomes" id="UP001057561"/>
    </source>
</evidence>
<dbReference type="Proteomes" id="UP001057561">
    <property type="component" value="Chromosome"/>
</dbReference>
<feature type="transmembrane region" description="Helical" evidence="1">
    <location>
        <begin position="21"/>
        <end position="47"/>
    </location>
</feature>
<keyword evidence="1" id="KW-1133">Transmembrane helix</keyword>
<dbReference type="RefSeq" id="WP_257120731.1">
    <property type="nucleotide sequence ID" value="NZ_CP099464.1"/>
</dbReference>
<dbReference type="Pfam" id="PF16734">
    <property type="entry name" value="Pilin_GH"/>
    <property type="match status" value="1"/>
</dbReference>
<reference evidence="2" key="1">
    <citation type="submission" date="2022-06" db="EMBL/GenBank/DDBJ databases">
        <title>Nostosin G and Spiroidesin B from the Cyanobacterium Dolichospermum sp. NIES-1697.</title>
        <authorList>
            <person name="Phan C.-S."/>
            <person name="Mehjabin J.J."/>
            <person name="Anas A.R.J."/>
            <person name="Hayasaka M."/>
            <person name="Onoki R."/>
            <person name="Wang J."/>
            <person name="Umezawa T."/>
            <person name="Washio K."/>
            <person name="Morikawa M."/>
            <person name="Okino T."/>
        </authorList>
    </citation>
    <scope>NUCLEOTIDE SEQUENCE</scope>
    <source>
        <strain evidence="2">NIES-1697</strain>
    </source>
</reference>
<dbReference type="InterPro" id="IPR045584">
    <property type="entry name" value="Pilin-like"/>
</dbReference>
<accession>A0ABY5LQL8</accession>
<dbReference type="SUPFAM" id="SSF54523">
    <property type="entry name" value="Pili subunits"/>
    <property type="match status" value="1"/>
</dbReference>